<dbReference type="PROSITE" id="PS50850">
    <property type="entry name" value="MFS"/>
    <property type="match status" value="1"/>
</dbReference>
<feature type="domain" description="Major facilitator superfamily (MFS) profile" evidence="5">
    <location>
        <begin position="9"/>
        <end position="384"/>
    </location>
</feature>
<reference evidence="6 7" key="1">
    <citation type="submission" date="2019-12" db="EMBL/GenBank/DDBJ databases">
        <title>Novel species isolated from a subtropical stream in China.</title>
        <authorList>
            <person name="Lu H."/>
        </authorList>
    </citation>
    <scope>NUCLEOTIDE SEQUENCE [LARGE SCALE GENOMIC DNA]</scope>
    <source>
        <strain evidence="6 7">CY42W</strain>
    </source>
</reference>
<keyword evidence="1 4" id="KW-0812">Transmembrane</keyword>
<feature type="transmembrane region" description="Helical" evidence="4">
    <location>
        <begin position="216"/>
        <end position="237"/>
    </location>
</feature>
<evidence type="ECO:0000256" key="1">
    <source>
        <dbReference type="ARBA" id="ARBA00022692"/>
    </source>
</evidence>
<keyword evidence="3 4" id="KW-0472">Membrane</keyword>
<dbReference type="PANTHER" id="PTHR42910">
    <property type="entry name" value="TRANSPORTER SCO4007-RELATED"/>
    <property type="match status" value="1"/>
</dbReference>
<evidence type="ECO:0000256" key="3">
    <source>
        <dbReference type="ARBA" id="ARBA00023136"/>
    </source>
</evidence>
<dbReference type="PANTHER" id="PTHR42910:SF1">
    <property type="entry name" value="MAJOR FACILITATOR SUPERFAMILY (MFS) PROFILE DOMAIN-CONTAINING PROTEIN"/>
    <property type="match status" value="1"/>
</dbReference>
<keyword evidence="2 4" id="KW-1133">Transmembrane helix</keyword>
<feature type="transmembrane region" description="Helical" evidence="4">
    <location>
        <begin position="361"/>
        <end position="381"/>
    </location>
</feature>
<evidence type="ECO:0000256" key="2">
    <source>
        <dbReference type="ARBA" id="ARBA00022989"/>
    </source>
</evidence>
<name>A0ABW9W2I2_9BURK</name>
<dbReference type="Pfam" id="PF07690">
    <property type="entry name" value="MFS_1"/>
    <property type="match status" value="1"/>
</dbReference>
<dbReference type="EMBL" id="WWCT01000012">
    <property type="protein sequence ID" value="MYN27899.1"/>
    <property type="molecule type" value="Genomic_DNA"/>
</dbReference>
<feature type="transmembrane region" description="Helical" evidence="4">
    <location>
        <begin position="47"/>
        <end position="65"/>
    </location>
</feature>
<feature type="transmembrane region" description="Helical" evidence="4">
    <location>
        <begin position="274"/>
        <end position="292"/>
    </location>
</feature>
<evidence type="ECO:0000313" key="7">
    <source>
        <dbReference type="Proteomes" id="UP000642144"/>
    </source>
</evidence>
<evidence type="ECO:0000259" key="5">
    <source>
        <dbReference type="PROSITE" id="PS50850"/>
    </source>
</evidence>
<gene>
    <name evidence="6" type="ORF">GTP69_15910</name>
</gene>
<dbReference type="CDD" id="cd17324">
    <property type="entry name" value="MFS_NepI_like"/>
    <property type="match status" value="1"/>
</dbReference>
<dbReference type="InterPro" id="IPR011701">
    <property type="entry name" value="MFS"/>
</dbReference>
<evidence type="ECO:0000256" key="4">
    <source>
        <dbReference type="SAM" id="Phobius"/>
    </source>
</evidence>
<feature type="transmembrane region" description="Helical" evidence="4">
    <location>
        <begin position="134"/>
        <end position="156"/>
    </location>
</feature>
<feature type="transmembrane region" description="Helical" evidence="4">
    <location>
        <begin position="162"/>
        <end position="182"/>
    </location>
</feature>
<proteinExistence type="predicted"/>
<organism evidence="6 7">
    <name type="scientific">Duganella levis</name>
    <dbReference type="NCBI Taxonomy" id="2692169"/>
    <lineage>
        <taxon>Bacteria</taxon>
        <taxon>Pseudomonadati</taxon>
        <taxon>Pseudomonadota</taxon>
        <taxon>Betaproteobacteria</taxon>
        <taxon>Burkholderiales</taxon>
        <taxon>Oxalobacteraceae</taxon>
        <taxon>Telluria group</taxon>
        <taxon>Duganella</taxon>
    </lineage>
</organism>
<dbReference type="InterPro" id="IPR020846">
    <property type="entry name" value="MFS_dom"/>
</dbReference>
<keyword evidence="7" id="KW-1185">Reference proteome</keyword>
<dbReference type="RefSeq" id="WP_161055775.1">
    <property type="nucleotide sequence ID" value="NZ_WWCT01000012.1"/>
</dbReference>
<dbReference type="Proteomes" id="UP000642144">
    <property type="component" value="Unassembled WGS sequence"/>
</dbReference>
<feature type="transmembrane region" description="Helical" evidence="4">
    <location>
        <begin position="101"/>
        <end position="122"/>
    </location>
</feature>
<comment type="caution">
    <text evidence="6">The sequence shown here is derived from an EMBL/GenBank/DDBJ whole genome shotgun (WGS) entry which is preliminary data.</text>
</comment>
<dbReference type="Gene3D" id="1.20.1250.20">
    <property type="entry name" value="MFS general substrate transporter like domains"/>
    <property type="match status" value="1"/>
</dbReference>
<dbReference type="SUPFAM" id="SSF103473">
    <property type="entry name" value="MFS general substrate transporter"/>
    <property type="match status" value="1"/>
</dbReference>
<accession>A0ABW9W2I2</accession>
<sequence>MKTGSTGISPGLAFLLAAATGLSVGTQYYNQPLLGLIADDFSIGADVSLIPIATQVGYALGLLLLVPLGDRVDRRPLILLQCLGLTIASLCASVAPGLYSLALASILIGVFATIAQQIIPLASELSPPLRRERILATITSALLVGVLLARVVSGFIGAWYSWRAMFLVGALLSLTMMASLWARLPHSQPQSRAPYPQLLASLYQVVRDVAALRNAAMVQSLIFFGFSAFWTILTLLLQGPRFGLSSGSAGLFGVVALLGVVLAPLGLRLAGRRAGLAGIGLVCISFMVMIPLVNLAGLSLGAVLMTTGLQMSLVYNQSRILAIAGTARGRFNTVFMASQFACGAAGSAAASMAWGKGGWSAVMAMALAASAAALFLQLTTINGEPK</sequence>
<evidence type="ECO:0000313" key="6">
    <source>
        <dbReference type="EMBL" id="MYN27899.1"/>
    </source>
</evidence>
<dbReference type="InterPro" id="IPR036259">
    <property type="entry name" value="MFS_trans_sf"/>
</dbReference>
<feature type="transmembrane region" description="Helical" evidence="4">
    <location>
        <begin position="249"/>
        <end position="267"/>
    </location>
</feature>
<protein>
    <submittedName>
        <fullName evidence="6">MFS transporter</fullName>
    </submittedName>
</protein>